<organism evidence="4 5">
    <name type="scientific">Haloarcula onubensis</name>
    <dbReference type="NCBI Taxonomy" id="2950539"/>
    <lineage>
        <taxon>Archaea</taxon>
        <taxon>Methanobacteriati</taxon>
        <taxon>Methanobacteriota</taxon>
        <taxon>Stenosarchaea group</taxon>
        <taxon>Halobacteria</taxon>
        <taxon>Halobacteriales</taxon>
        <taxon>Haloarculaceae</taxon>
        <taxon>Haloarcula</taxon>
    </lineage>
</organism>
<feature type="domain" description="FAD dependent oxidoreductase" evidence="3">
    <location>
        <begin position="2"/>
        <end position="338"/>
    </location>
</feature>
<dbReference type="Gene3D" id="3.50.50.60">
    <property type="entry name" value="FAD/NAD(P)-binding domain"/>
    <property type="match status" value="1"/>
</dbReference>
<dbReference type="PRINTS" id="PR00420">
    <property type="entry name" value="RNGMNOXGNASE"/>
</dbReference>
<dbReference type="RefSeq" id="WP_310898974.1">
    <property type="nucleotide sequence ID" value="NZ_JAMQOS010000001.1"/>
</dbReference>
<dbReference type="Gene3D" id="3.30.9.10">
    <property type="entry name" value="D-Amino Acid Oxidase, subunit A, domain 2"/>
    <property type="match status" value="1"/>
</dbReference>
<dbReference type="InterPro" id="IPR006076">
    <property type="entry name" value="FAD-dep_OxRdtase"/>
</dbReference>
<evidence type="ECO:0000313" key="5">
    <source>
        <dbReference type="Proteomes" id="UP001268864"/>
    </source>
</evidence>
<dbReference type="PANTHER" id="PTHR13847:SF287">
    <property type="entry name" value="FAD-DEPENDENT OXIDOREDUCTASE DOMAIN-CONTAINING PROTEIN 1"/>
    <property type="match status" value="1"/>
</dbReference>
<reference evidence="4 5" key="1">
    <citation type="submission" date="2022-06" db="EMBL/GenBank/DDBJ databases">
        <title>Halomicroarcula sp. a new haloarchaeum isolate from saline soil.</title>
        <authorList>
            <person name="Strakova D."/>
            <person name="Galisteo C."/>
            <person name="Sanchez-Porro C."/>
            <person name="Ventosa A."/>
        </authorList>
    </citation>
    <scope>NUCLEOTIDE SEQUENCE [LARGE SCALE GENOMIC DNA]</scope>
    <source>
        <strain evidence="4 5">S3CR25-11</strain>
    </source>
</reference>
<proteinExistence type="predicted"/>
<sequence>MRVAIVGGGAVGLVVAGDLAAAGVDVVLYERDGLGSGATGRAAGVCYDAFADPTDAAVATRALERYREWGLLSPRPYVWGAREERDARAVREQAAEMRDLGLAVEAIEPETLGERYPAVGTSDLTACAVATEAGTLDPDAVVEYLAGRARAAGATIRTGTPVSLAGPTTVETADSGTGNSPAAGGETAFDAVVVAAGPATKPLVAALDIPLALETYRAQALVTEPVATDLPSFYDASQEFYWRPRGDGVLVGDGAHAVDPQKCDPAADPEFVASALARLRGATALDPGVARSWAGPCTATPDRDPLVGPVADGCWVATGWQGHGLMRAPAVGEWLAERLRDKSPTIDATLAGQFDPTRFDGDETFHPLGDPTADW</sequence>
<feature type="region of interest" description="Disordered" evidence="2">
    <location>
        <begin position="353"/>
        <end position="375"/>
    </location>
</feature>
<keyword evidence="5" id="KW-1185">Reference proteome</keyword>
<evidence type="ECO:0000256" key="1">
    <source>
        <dbReference type="ARBA" id="ARBA00023002"/>
    </source>
</evidence>
<dbReference type="InterPro" id="IPR036188">
    <property type="entry name" value="FAD/NAD-bd_sf"/>
</dbReference>
<keyword evidence="1" id="KW-0560">Oxidoreductase</keyword>
<dbReference type="EMBL" id="JAMQOS010000001">
    <property type="protein sequence ID" value="MDS0281137.1"/>
    <property type="molecule type" value="Genomic_DNA"/>
</dbReference>
<feature type="region of interest" description="Disordered" evidence="2">
    <location>
        <begin position="163"/>
        <end position="182"/>
    </location>
</feature>
<feature type="compositionally biased region" description="Polar residues" evidence="2">
    <location>
        <begin position="169"/>
        <end position="180"/>
    </location>
</feature>
<dbReference type="SUPFAM" id="SSF51905">
    <property type="entry name" value="FAD/NAD(P)-binding domain"/>
    <property type="match status" value="1"/>
</dbReference>
<evidence type="ECO:0000256" key="2">
    <source>
        <dbReference type="SAM" id="MobiDB-lite"/>
    </source>
</evidence>
<gene>
    <name evidence="4" type="ORF">NDI86_03315</name>
</gene>
<comment type="caution">
    <text evidence="4">The sequence shown here is derived from an EMBL/GenBank/DDBJ whole genome shotgun (WGS) entry which is preliminary data.</text>
</comment>
<evidence type="ECO:0000313" key="4">
    <source>
        <dbReference type="EMBL" id="MDS0281137.1"/>
    </source>
</evidence>
<name>A0ABU2FLL0_9EURY</name>
<dbReference type="Pfam" id="PF01266">
    <property type="entry name" value="DAO"/>
    <property type="match status" value="1"/>
</dbReference>
<dbReference type="PANTHER" id="PTHR13847">
    <property type="entry name" value="SARCOSINE DEHYDROGENASE-RELATED"/>
    <property type="match status" value="1"/>
</dbReference>
<dbReference type="Proteomes" id="UP001268864">
    <property type="component" value="Unassembled WGS sequence"/>
</dbReference>
<evidence type="ECO:0000259" key="3">
    <source>
        <dbReference type="Pfam" id="PF01266"/>
    </source>
</evidence>
<protein>
    <submittedName>
        <fullName evidence="4">FAD-binding oxidoreductase</fullName>
    </submittedName>
</protein>
<accession>A0ABU2FLL0</accession>